<dbReference type="GeneID" id="84800890"/>
<organism evidence="1 2">
    <name type="scientific">Peptostreptococcus stomatis DSM 17678</name>
    <dbReference type="NCBI Taxonomy" id="596315"/>
    <lineage>
        <taxon>Bacteria</taxon>
        <taxon>Bacillati</taxon>
        <taxon>Bacillota</taxon>
        <taxon>Clostridia</taxon>
        <taxon>Peptostreptococcales</taxon>
        <taxon>Peptostreptococcaceae</taxon>
        <taxon>Peptostreptococcus</taxon>
    </lineage>
</organism>
<gene>
    <name evidence="1" type="ORF">HMPREF0634_0535</name>
</gene>
<dbReference type="Proteomes" id="UP000003244">
    <property type="component" value="Unassembled WGS sequence"/>
</dbReference>
<reference evidence="1 2" key="1">
    <citation type="submission" date="2010-08" db="EMBL/GenBank/DDBJ databases">
        <authorList>
            <person name="Harkins D.M."/>
            <person name="Madupu R."/>
            <person name="Durkin A.S."/>
            <person name="Torralba M."/>
            <person name="Methe B."/>
            <person name="Sutton G.G."/>
            <person name="Nelson K.E."/>
        </authorList>
    </citation>
    <scope>NUCLEOTIDE SEQUENCE [LARGE SCALE GENOMIC DNA]</scope>
    <source>
        <strain evidence="1 2">DSM 17678</strain>
    </source>
</reference>
<proteinExistence type="predicted"/>
<dbReference type="PANTHER" id="PTHR34374">
    <property type="entry name" value="LARGE RIBOSOMAL RNA SUBUNIT ACCUMULATION PROTEIN YCED HOMOLOG 1, CHLOROPLASTIC"/>
    <property type="match status" value="1"/>
</dbReference>
<dbReference type="AlphaFoldDB" id="E0E3P3"/>
<dbReference type="PANTHER" id="PTHR34374:SF1">
    <property type="entry name" value="LARGE RIBOSOMAL RNA SUBUNIT ACCUMULATION PROTEIN YCED HOMOLOG 1, CHLOROPLASTIC"/>
    <property type="match status" value="1"/>
</dbReference>
<evidence type="ECO:0000313" key="2">
    <source>
        <dbReference type="Proteomes" id="UP000003244"/>
    </source>
</evidence>
<sequence>MKLNIDSLTNKERESVDFDFCENVESIRYYGVDYNLISPLHLTGRISRAGRNFLLKAKVNFGYKGACSRCLKDLEVPVAYEIDAYLMKEKYDEDSYEDVDIFPLEGTEVDLLELVDSTLTYNMPQKVLCSEDCKGICSGCGVDLNTQDCVCEDSMGDDDIDPRFAKLKELLK</sequence>
<accession>E0E3P3</accession>
<dbReference type="EMBL" id="ADGQ01000060">
    <property type="protein sequence ID" value="EFM64380.1"/>
    <property type="molecule type" value="Genomic_DNA"/>
</dbReference>
<comment type="caution">
    <text evidence="1">The sequence shown here is derived from an EMBL/GenBank/DDBJ whole genome shotgun (WGS) entry which is preliminary data.</text>
</comment>
<dbReference type="STRING" id="596315.HMPREF0634_0535"/>
<dbReference type="Pfam" id="PF02620">
    <property type="entry name" value="YceD"/>
    <property type="match status" value="1"/>
</dbReference>
<dbReference type="eggNOG" id="COG1399">
    <property type="taxonomic scope" value="Bacteria"/>
</dbReference>
<dbReference type="OrthoDB" id="9790372at2"/>
<evidence type="ECO:0000313" key="1">
    <source>
        <dbReference type="EMBL" id="EFM64380.1"/>
    </source>
</evidence>
<dbReference type="InterPro" id="IPR003772">
    <property type="entry name" value="YceD"/>
</dbReference>
<protein>
    <submittedName>
        <fullName evidence="1">Putative ACR, COG1399</fullName>
    </submittedName>
</protein>
<keyword evidence="2" id="KW-1185">Reference proteome</keyword>
<dbReference type="RefSeq" id="WP_007789976.1">
    <property type="nucleotide sequence ID" value="NZ_ADGQ01000060.1"/>
</dbReference>
<name>E0E3P3_9FIRM</name>